<evidence type="ECO:0000313" key="3">
    <source>
        <dbReference type="EMBL" id="XBH05242.1"/>
    </source>
</evidence>
<dbReference type="PANTHER" id="PTHR33171">
    <property type="entry name" value="LAR_N DOMAIN-CONTAINING PROTEIN"/>
    <property type="match status" value="1"/>
</dbReference>
<feature type="region of interest" description="Disordered" evidence="1">
    <location>
        <begin position="440"/>
        <end position="461"/>
    </location>
</feature>
<dbReference type="Pfam" id="PF09861">
    <property type="entry name" value="Lar_N"/>
    <property type="match status" value="1"/>
</dbReference>
<dbReference type="AlphaFoldDB" id="A0AAU7CI94"/>
<dbReference type="GO" id="GO:0050043">
    <property type="term" value="F:lactate racemase activity"/>
    <property type="evidence" value="ECO:0007669"/>
    <property type="project" value="InterPro"/>
</dbReference>
<organism evidence="3">
    <name type="scientific">Singulisphaera sp. Ch08</name>
    <dbReference type="NCBI Taxonomy" id="3120278"/>
    <lineage>
        <taxon>Bacteria</taxon>
        <taxon>Pseudomonadati</taxon>
        <taxon>Planctomycetota</taxon>
        <taxon>Planctomycetia</taxon>
        <taxon>Isosphaerales</taxon>
        <taxon>Isosphaeraceae</taxon>
        <taxon>Singulisphaera</taxon>
    </lineage>
</organism>
<gene>
    <name evidence="3" type="ORF">V5E97_04270</name>
</gene>
<feature type="compositionally biased region" description="Low complexity" evidence="1">
    <location>
        <begin position="451"/>
        <end position="461"/>
    </location>
</feature>
<evidence type="ECO:0000259" key="2">
    <source>
        <dbReference type="Pfam" id="PF09861"/>
    </source>
</evidence>
<dbReference type="Gene3D" id="3.40.50.11440">
    <property type="match status" value="1"/>
</dbReference>
<dbReference type="InterPro" id="IPR048068">
    <property type="entry name" value="LarA-like"/>
</dbReference>
<evidence type="ECO:0000256" key="1">
    <source>
        <dbReference type="SAM" id="MobiDB-lite"/>
    </source>
</evidence>
<dbReference type="RefSeq" id="WP_406698050.1">
    <property type="nucleotide sequence ID" value="NZ_CP155447.1"/>
</dbReference>
<dbReference type="EMBL" id="CP155447">
    <property type="protein sequence ID" value="XBH05242.1"/>
    <property type="molecule type" value="Genomic_DNA"/>
</dbReference>
<reference evidence="3" key="1">
    <citation type="submission" date="2024-05" db="EMBL/GenBank/DDBJ databases">
        <title>Planctomycetes of the genus Singulisphaera possess chitinolytic capabilities.</title>
        <authorList>
            <person name="Ivanova A."/>
        </authorList>
    </citation>
    <scope>NUCLEOTIDE SEQUENCE</scope>
    <source>
        <strain evidence="3">Ch08T</strain>
    </source>
</reference>
<feature type="domain" description="LarA-like N-terminal" evidence="2">
    <location>
        <begin position="49"/>
        <end position="210"/>
    </location>
</feature>
<protein>
    <submittedName>
        <fullName evidence="3">Lactate racemase domain-containing protein</fullName>
    </submittedName>
</protein>
<accession>A0AAU7CI94</accession>
<sequence length="461" mass="48842">MTAPSTESDALVALPWGEAETLTLDLPQAWRAAAEVIWPDLNGGIDDYPAALEQALDAPEAAPSVGPGSTVAIVVDDPSRWTPVREALPLIVRRLHELGVRQEDVSISVGVGRHHAVDAEAMRKRVGDAIAEAYSCHSPPVDELSAYVDLGVTPEGVPVRVFRPVAEADLRILIGSVLPHLQAGFGGGYKLIFPGTSHRTTLGALHRQGLSAGQAGRLLGGNADQNPMRQAIRSAASRLGPCLSISHLLGAPGQVLHVTAGHPDAVQDRLAVEARRRLRAPDAAPADLVVAGNNPWPGDPMQSFKVLLQHRAASRPGGVLIGFFWTEADQIDRSFPMPALRAIAASGAPGGWVIRRGLALASDLVSAIGSPSAFMLRWARELVVDRTVLVFAPPLYDRIGPRLGPIRLFADQGQLWQAAADALTRAGVDAPRIRIFPQGGLTYAPEPEPEPSLSPRPASAV</sequence>
<name>A0AAU7CI94_9BACT</name>
<dbReference type="PANTHER" id="PTHR33171:SF17">
    <property type="entry name" value="LARA-LIKE N-TERMINAL DOMAIN-CONTAINING PROTEIN"/>
    <property type="match status" value="1"/>
</dbReference>
<proteinExistence type="predicted"/>
<dbReference type="InterPro" id="IPR018657">
    <property type="entry name" value="LarA-like_N"/>
</dbReference>